<proteinExistence type="predicted"/>
<evidence type="ECO:0000256" key="1">
    <source>
        <dbReference type="SAM" id="MobiDB-lite"/>
    </source>
</evidence>
<accession>A0A9D4V7X7</accession>
<evidence type="ECO:0000313" key="2">
    <source>
        <dbReference type="EMBL" id="KAI5081152.1"/>
    </source>
</evidence>
<keyword evidence="3" id="KW-1185">Reference proteome</keyword>
<organism evidence="2 3">
    <name type="scientific">Adiantum capillus-veneris</name>
    <name type="common">Maidenhair fern</name>
    <dbReference type="NCBI Taxonomy" id="13818"/>
    <lineage>
        <taxon>Eukaryota</taxon>
        <taxon>Viridiplantae</taxon>
        <taxon>Streptophyta</taxon>
        <taxon>Embryophyta</taxon>
        <taxon>Tracheophyta</taxon>
        <taxon>Polypodiopsida</taxon>
        <taxon>Polypodiidae</taxon>
        <taxon>Polypodiales</taxon>
        <taxon>Pteridineae</taxon>
        <taxon>Pteridaceae</taxon>
        <taxon>Vittarioideae</taxon>
        <taxon>Adiantum</taxon>
    </lineage>
</organism>
<comment type="caution">
    <text evidence="2">The sequence shown here is derived from an EMBL/GenBank/DDBJ whole genome shotgun (WGS) entry which is preliminary data.</text>
</comment>
<protein>
    <submittedName>
        <fullName evidence="2">Uncharacterized protein</fullName>
    </submittedName>
</protein>
<dbReference type="Proteomes" id="UP000886520">
    <property type="component" value="Chromosome 4"/>
</dbReference>
<reference evidence="2" key="1">
    <citation type="submission" date="2021-01" db="EMBL/GenBank/DDBJ databases">
        <title>Adiantum capillus-veneris genome.</title>
        <authorList>
            <person name="Fang Y."/>
            <person name="Liao Q."/>
        </authorList>
    </citation>
    <scope>NUCLEOTIDE SEQUENCE</scope>
    <source>
        <strain evidence="2">H3</strain>
        <tissue evidence="2">Leaf</tissue>
    </source>
</reference>
<evidence type="ECO:0000313" key="3">
    <source>
        <dbReference type="Proteomes" id="UP000886520"/>
    </source>
</evidence>
<gene>
    <name evidence="2" type="ORF">GOP47_0004335</name>
</gene>
<feature type="region of interest" description="Disordered" evidence="1">
    <location>
        <begin position="1"/>
        <end position="20"/>
    </location>
</feature>
<dbReference type="AlphaFoldDB" id="A0A9D4V7X7"/>
<sequence>MVKERRAMQNSHKREASKRQSMEAEFLIFFIIKESNSLQGVLYIVDDAEEDYKKILPKINLSEPTFESYVGRLCGTACCREWWKIH</sequence>
<dbReference type="EMBL" id="JABFUD020000004">
    <property type="protein sequence ID" value="KAI5081152.1"/>
    <property type="molecule type" value="Genomic_DNA"/>
</dbReference>
<name>A0A9D4V7X7_ADICA</name>